<dbReference type="PROSITE" id="PS50937">
    <property type="entry name" value="HTH_MERR_2"/>
    <property type="match status" value="1"/>
</dbReference>
<dbReference type="PANTHER" id="PTHR30204">
    <property type="entry name" value="REDOX-CYCLING DRUG-SENSING TRANSCRIPTIONAL ACTIVATOR SOXR"/>
    <property type="match status" value="1"/>
</dbReference>
<dbReference type="InterPro" id="IPR047057">
    <property type="entry name" value="MerR_fam"/>
</dbReference>
<dbReference type="EMBL" id="AAOA02000001">
    <property type="protein sequence ID" value="EAQ99232.2"/>
    <property type="molecule type" value="Genomic_DNA"/>
</dbReference>
<dbReference type="STRING" id="314285.KT71_16221"/>
<gene>
    <name evidence="6" type="ORF">KT71_16221</name>
</gene>
<reference evidence="6 7" key="2">
    <citation type="journal article" date="2009" name="PLoS ONE">
        <title>The photosynthetic apparatus and its regulation in the aerobic gammaproteobacterium Congregibacter litoralis gen. nov., sp. nov.</title>
        <authorList>
            <person name="Spring S."/>
            <person name="Lunsdorf H."/>
            <person name="Fuchs B.M."/>
            <person name="Tindall B.J."/>
        </authorList>
    </citation>
    <scope>NUCLEOTIDE SEQUENCE [LARGE SCALE GENOMIC DNA]</scope>
    <source>
        <strain evidence="6">KT71</strain>
    </source>
</reference>
<dbReference type="SUPFAM" id="SSF46955">
    <property type="entry name" value="Putative DNA-binding domain"/>
    <property type="match status" value="1"/>
</dbReference>
<reference evidence="6 7" key="1">
    <citation type="journal article" date="2007" name="Proc. Natl. Acad. Sci. U.S.A.">
        <title>Characterization of a marine gammaproteobacterium capable of aerobic anoxygenic photosynthesis.</title>
        <authorList>
            <person name="Fuchs B.M."/>
            <person name="Spring S."/>
            <person name="Teeling H."/>
            <person name="Quast C."/>
            <person name="Wulf J."/>
            <person name="Schattenhofer M."/>
            <person name="Yan S."/>
            <person name="Ferriera S."/>
            <person name="Johnson J."/>
            <person name="Glockner F.O."/>
            <person name="Amann R."/>
        </authorList>
    </citation>
    <scope>NUCLEOTIDE SEQUENCE [LARGE SCALE GENOMIC DNA]</scope>
    <source>
        <strain evidence="6">KT71</strain>
    </source>
</reference>
<comment type="caution">
    <text evidence="6">The sequence shown here is derived from an EMBL/GenBank/DDBJ whole genome shotgun (WGS) entry which is preliminary data.</text>
</comment>
<dbReference type="GO" id="GO:0003700">
    <property type="term" value="F:DNA-binding transcription factor activity"/>
    <property type="evidence" value="ECO:0007669"/>
    <property type="project" value="InterPro"/>
</dbReference>
<feature type="domain" description="HTH merR-type" evidence="5">
    <location>
        <begin position="22"/>
        <end position="91"/>
    </location>
</feature>
<dbReference type="Proteomes" id="UP000019205">
    <property type="component" value="Chromosome"/>
</dbReference>
<dbReference type="InterPro" id="IPR009061">
    <property type="entry name" value="DNA-bd_dom_put_sf"/>
</dbReference>
<dbReference type="RefSeq" id="WP_023659521.1">
    <property type="nucleotide sequence ID" value="NZ_CM002299.1"/>
</dbReference>
<keyword evidence="4" id="KW-0804">Transcription</keyword>
<dbReference type="SMART" id="SM00422">
    <property type="entry name" value="HTH_MERR"/>
    <property type="match status" value="1"/>
</dbReference>
<keyword evidence="2" id="KW-0805">Transcription regulation</keyword>
<keyword evidence="7" id="KW-1185">Reference proteome</keyword>
<dbReference type="HOGENOM" id="CLU_1830918_0_0_6"/>
<dbReference type="eggNOG" id="COG0789">
    <property type="taxonomic scope" value="Bacteria"/>
</dbReference>
<dbReference type="Gene3D" id="1.10.1660.10">
    <property type="match status" value="1"/>
</dbReference>
<organism evidence="6 7">
    <name type="scientific">Congregibacter litoralis KT71</name>
    <dbReference type="NCBI Taxonomy" id="314285"/>
    <lineage>
        <taxon>Bacteria</taxon>
        <taxon>Pseudomonadati</taxon>
        <taxon>Pseudomonadota</taxon>
        <taxon>Gammaproteobacteria</taxon>
        <taxon>Cellvibrionales</taxon>
        <taxon>Halieaceae</taxon>
        <taxon>Congregibacter</taxon>
    </lineage>
</organism>
<name>A4A3F9_9GAMM</name>
<dbReference type="GO" id="GO:0003677">
    <property type="term" value="F:DNA binding"/>
    <property type="evidence" value="ECO:0007669"/>
    <property type="project" value="UniProtKB-KW"/>
</dbReference>
<protein>
    <submittedName>
        <fullName evidence="6">Putative transcriptional regulator</fullName>
    </submittedName>
</protein>
<dbReference type="PANTHER" id="PTHR30204:SF69">
    <property type="entry name" value="MERR-FAMILY TRANSCRIPTIONAL REGULATOR"/>
    <property type="match status" value="1"/>
</dbReference>
<dbReference type="Pfam" id="PF13411">
    <property type="entry name" value="MerR_1"/>
    <property type="match status" value="1"/>
</dbReference>
<proteinExistence type="predicted"/>
<sequence>MTVNTRMVKPSLERGPGPQTEGYVISEAARLCGLSVHQIRTYLDMRLVYACSTTQAGFRLFDDSCLERLKLICSCREAGLGLPEITEFIQALDSGDERQCRAVERQIQHTIGVKRAALNRCTQALTKAAHGVKLSALKGP</sequence>
<dbReference type="InterPro" id="IPR000551">
    <property type="entry name" value="MerR-type_HTH_dom"/>
</dbReference>
<dbReference type="OrthoDB" id="8547869at2"/>
<keyword evidence="3" id="KW-0238">DNA-binding</keyword>
<dbReference type="AlphaFoldDB" id="A4A3F9"/>
<evidence type="ECO:0000256" key="2">
    <source>
        <dbReference type="ARBA" id="ARBA00023015"/>
    </source>
</evidence>
<evidence type="ECO:0000313" key="7">
    <source>
        <dbReference type="Proteomes" id="UP000019205"/>
    </source>
</evidence>
<dbReference type="PRINTS" id="PR00040">
    <property type="entry name" value="HTHMERR"/>
</dbReference>
<evidence type="ECO:0000313" key="6">
    <source>
        <dbReference type="EMBL" id="EAQ99232.2"/>
    </source>
</evidence>
<evidence type="ECO:0000259" key="5">
    <source>
        <dbReference type="PROSITE" id="PS50937"/>
    </source>
</evidence>
<evidence type="ECO:0000256" key="3">
    <source>
        <dbReference type="ARBA" id="ARBA00023125"/>
    </source>
</evidence>
<evidence type="ECO:0000256" key="1">
    <source>
        <dbReference type="ARBA" id="ARBA00022491"/>
    </source>
</evidence>
<accession>A4A3F9</accession>
<evidence type="ECO:0000256" key="4">
    <source>
        <dbReference type="ARBA" id="ARBA00023163"/>
    </source>
</evidence>
<keyword evidence="1" id="KW-0678">Repressor</keyword>
<dbReference type="CDD" id="cd01111">
    <property type="entry name" value="HTH_MerD"/>
    <property type="match status" value="1"/>
</dbReference>